<dbReference type="GO" id="GO:0005254">
    <property type="term" value="F:chloride channel activity"/>
    <property type="evidence" value="ECO:0007669"/>
    <property type="project" value="UniProtKB-KW"/>
</dbReference>
<evidence type="ECO:0000256" key="4">
    <source>
        <dbReference type="ARBA" id="ARBA00022989"/>
    </source>
</evidence>
<feature type="transmembrane region" description="Helical" evidence="10">
    <location>
        <begin position="205"/>
        <end position="225"/>
    </location>
</feature>
<dbReference type="CDD" id="cd00400">
    <property type="entry name" value="Voltage_gated_ClC"/>
    <property type="match status" value="1"/>
</dbReference>
<feature type="transmembrane region" description="Helical" evidence="10">
    <location>
        <begin position="168"/>
        <end position="193"/>
    </location>
</feature>
<evidence type="ECO:0000256" key="2">
    <source>
        <dbReference type="ARBA" id="ARBA00022448"/>
    </source>
</evidence>
<dbReference type="EMBL" id="NSIT01000017">
    <property type="protein sequence ID" value="PJE80431.1"/>
    <property type="molecule type" value="Genomic_DNA"/>
</dbReference>
<keyword evidence="9" id="KW-0407">Ion channel</keyword>
<feature type="transmembrane region" description="Helical" evidence="10">
    <location>
        <begin position="25"/>
        <end position="47"/>
    </location>
</feature>
<keyword evidence="5" id="KW-0406">Ion transport</keyword>
<dbReference type="InterPro" id="IPR014743">
    <property type="entry name" value="Cl-channel_core"/>
</dbReference>
<dbReference type="PANTHER" id="PTHR43427">
    <property type="entry name" value="CHLORIDE CHANNEL PROTEIN CLC-E"/>
    <property type="match status" value="1"/>
</dbReference>
<keyword evidence="7" id="KW-0869">Chloride channel</keyword>
<dbReference type="Gene3D" id="1.10.3080.10">
    <property type="entry name" value="Clc chloride channel"/>
    <property type="match status" value="1"/>
</dbReference>
<feature type="transmembrane region" description="Helical" evidence="10">
    <location>
        <begin position="319"/>
        <end position="337"/>
    </location>
</feature>
<evidence type="ECO:0000313" key="11">
    <source>
        <dbReference type="EMBL" id="PJE80431.1"/>
    </source>
</evidence>
<evidence type="ECO:0000256" key="8">
    <source>
        <dbReference type="ARBA" id="ARBA00023214"/>
    </source>
</evidence>
<evidence type="ECO:0000256" key="6">
    <source>
        <dbReference type="ARBA" id="ARBA00023136"/>
    </source>
</evidence>
<gene>
    <name evidence="11" type="primary">clcA</name>
    <name evidence="11" type="ORF">CI610_00566</name>
</gene>
<keyword evidence="6 10" id="KW-0472">Membrane</keyword>
<organism evidence="11">
    <name type="scientific">invertebrate metagenome</name>
    <dbReference type="NCBI Taxonomy" id="1711999"/>
    <lineage>
        <taxon>unclassified sequences</taxon>
        <taxon>metagenomes</taxon>
        <taxon>organismal metagenomes</taxon>
    </lineage>
</organism>
<feature type="transmembrane region" description="Helical" evidence="10">
    <location>
        <begin position="67"/>
        <end position="90"/>
    </location>
</feature>
<keyword evidence="8" id="KW-0868">Chloride</keyword>
<keyword evidence="3 10" id="KW-0812">Transmembrane</keyword>
<proteinExistence type="predicted"/>
<sequence>MFTIKSQPDRKAGRHIRQSLIKNEALPVLTLMGLLVGVLAGGSLIVFTTLIDIISRYGISFSAENNFSALSPVIRFILPVVGAVCIIVLLKMTPVRERSLGVPHVIEQLIFHHGELSIRGIIAQFWGALLALVFGFSVGREGPAVHIGAGIGSQLGQSLNQSDNFNRVLIGCGVAAAISAAFNTPLAGMVFAIEVVLRKFSMGSFIPVMAASVVAAVLSRLVYGADPAFFIPTIPTPPAISLERSAITLLMACMTGVLAGFMMQLNVWVTRRRGQRIVFPMLVAGLLMGSVGYFIPDVMGLGYRTITSLLEGQFFSSDYLVLLLVVKLTITALVLGLGVPGGIIGPLLFIGATIGALSTVIISGQAGEYSAPQAMVGMVAMMAAVLQAPFAALITVLEMTNNPHIILSAMESIIIACLIVSQCYKFDGLFFMQLKNRGIYPSLREECALSKVKVAGIMNTHFCRCPDLITVPELRQLQLEYQYAIIRQFPDNGRLLVNLEGISVLPFQQTITLSHQTATTRIEMTALGISLQQALTTMKKYGVNGLYIVEKMPVTQEEPVICGVITRQMIYYWYASIDGL</sequence>
<evidence type="ECO:0000256" key="10">
    <source>
        <dbReference type="SAM" id="Phobius"/>
    </source>
</evidence>
<accession>A0A2H9TB15</accession>
<evidence type="ECO:0000256" key="7">
    <source>
        <dbReference type="ARBA" id="ARBA00023173"/>
    </source>
</evidence>
<comment type="caution">
    <text evidence="11">The sequence shown here is derived from an EMBL/GenBank/DDBJ whole genome shotgun (WGS) entry which is preliminary data.</text>
</comment>
<dbReference type="PRINTS" id="PR00762">
    <property type="entry name" value="CLCHANNEL"/>
</dbReference>
<keyword evidence="4 10" id="KW-1133">Transmembrane helix</keyword>
<feature type="transmembrane region" description="Helical" evidence="10">
    <location>
        <begin position="344"/>
        <end position="362"/>
    </location>
</feature>
<dbReference type="Pfam" id="PF00654">
    <property type="entry name" value="Voltage_CLC"/>
    <property type="match status" value="1"/>
</dbReference>
<reference evidence="11" key="1">
    <citation type="journal article" date="2017" name="Appl. Environ. Microbiol.">
        <title>Molecular characterization of an Endozoicomonas-like organism causing infection in king scallop Pecten maximus L.</title>
        <authorList>
            <person name="Cano I."/>
            <person name="van Aerle R."/>
            <person name="Ross S."/>
            <person name="Verner-Jeffreys D.W."/>
            <person name="Paley R.K."/>
            <person name="Rimmer G."/>
            <person name="Ryder D."/>
            <person name="Hooper P."/>
            <person name="Stone D."/>
            <person name="Feist S.W."/>
        </authorList>
    </citation>
    <scope>NUCLEOTIDE SEQUENCE</scope>
</reference>
<name>A0A2H9TB15_9ZZZZ</name>
<comment type="subcellular location">
    <subcellularLocation>
        <location evidence="1">Membrane</location>
        <topology evidence="1">Multi-pass membrane protein</topology>
    </subcellularLocation>
</comment>
<feature type="transmembrane region" description="Helical" evidence="10">
    <location>
        <begin position="374"/>
        <end position="397"/>
    </location>
</feature>
<dbReference type="GO" id="GO:0034707">
    <property type="term" value="C:chloride channel complex"/>
    <property type="evidence" value="ECO:0007669"/>
    <property type="project" value="UniProtKB-KW"/>
</dbReference>
<feature type="transmembrane region" description="Helical" evidence="10">
    <location>
        <begin position="277"/>
        <end position="295"/>
    </location>
</feature>
<feature type="transmembrane region" description="Helical" evidence="10">
    <location>
        <begin position="245"/>
        <end position="265"/>
    </location>
</feature>
<dbReference type="InterPro" id="IPR001807">
    <property type="entry name" value="ClC"/>
</dbReference>
<keyword evidence="2" id="KW-0813">Transport</keyword>
<evidence type="ECO:0000256" key="5">
    <source>
        <dbReference type="ARBA" id="ARBA00023065"/>
    </source>
</evidence>
<feature type="transmembrane region" description="Helical" evidence="10">
    <location>
        <begin position="404"/>
        <end position="421"/>
    </location>
</feature>
<protein>
    <submittedName>
        <fullName evidence="11">H(+)/Cl(-) exchange transporter ClcA</fullName>
    </submittedName>
</protein>
<dbReference type="AlphaFoldDB" id="A0A2H9TB15"/>
<evidence type="ECO:0000256" key="3">
    <source>
        <dbReference type="ARBA" id="ARBA00022692"/>
    </source>
</evidence>
<feature type="transmembrane region" description="Helical" evidence="10">
    <location>
        <begin position="116"/>
        <end position="136"/>
    </location>
</feature>
<dbReference type="PANTHER" id="PTHR43427:SF6">
    <property type="entry name" value="CHLORIDE CHANNEL PROTEIN CLC-E"/>
    <property type="match status" value="1"/>
</dbReference>
<dbReference type="SUPFAM" id="SSF81340">
    <property type="entry name" value="Clc chloride channel"/>
    <property type="match status" value="1"/>
</dbReference>
<evidence type="ECO:0000256" key="1">
    <source>
        <dbReference type="ARBA" id="ARBA00004141"/>
    </source>
</evidence>
<dbReference type="InterPro" id="IPR050368">
    <property type="entry name" value="ClC-type_chloride_channel"/>
</dbReference>
<evidence type="ECO:0000256" key="9">
    <source>
        <dbReference type="ARBA" id="ARBA00023303"/>
    </source>
</evidence>